<evidence type="ECO:0000259" key="4">
    <source>
        <dbReference type="PROSITE" id="PS50949"/>
    </source>
</evidence>
<dbReference type="PROSITE" id="PS50949">
    <property type="entry name" value="HTH_GNTR"/>
    <property type="match status" value="1"/>
</dbReference>
<dbReference type="Gene3D" id="3.90.1580.10">
    <property type="entry name" value="paralog of FGE (formylglycine-generating enzyme)"/>
    <property type="match status" value="1"/>
</dbReference>
<protein>
    <recommendedName>
        <fullName evidence="4">HTH gntR-type domain-containing protein</fullName>
    </recommendedName>
</protein>
<dbReference type="InterPro" id="IPR005532">
    <property type="entry name" value="SUMF_dom"/>
</dbReference>
<gene>
    <name evidence="5" type="ORF">LCGC14_1164080</name>
</gene>
<organism evidence="5">
    <name type="scientific">marine sediment metagenome</name>
    <dbReference type="NCBI Taxonomy" id="412755"/>
    <lineage>
        <taxon>unclassified sequences</taxon>
        <taxon>metagenomes</taxon>
        <taxon>ecological metagenomes</taxon>
    </lineage>
</organism>
<dbReference type="PANTHER" id="PTHR43537:SF24">
    <property type="entry name" value="GLUCONATE OPERON TRANSCRIPTIONAL REPRESSOR"/>
    <property type="match status" value="1"/>
</dbReference>
<feature type="domain" description="HTH gntR-type" evidence="4">
    <location>
        <begin position="86"/>
        <end position="153"/>
    </location>
</feature>
<dbReference type="SUPFAM" id="SSF46785">
    <property type="entry name" value="Winged helix' DNA-binding domain"/>
    <property type="match status" value="1"/>
</dbReference>
<dbReference type="GO" id="GO:0003700">
    <property type="term" value="F:DNA-binding transcription factor activity"/>
    <property type="evidence" value="ECO:0007669"/>
    <property type="project" value="InterPro"/>
</dbReference>
<dbReference type="InterPro" id="IPR016187">
    <property type="entry name" value="CTDL_fold"/>
</dbReference>
<evidence type="ECO:0000256" key="1">
    <source>
        <dbReference type="ARBA" id="ARBA00023015"/>
    </source>
</evidence>
<dbReference type="InterPro" id="IPR008920">
    <property type="entry name" value="TF_FadR/GntR_C"/>
</dbReference>
<evidence type="ECO:0000313" key="5">
    <source>
        <dbReference type="EMBL" id="KKM97836.1"/>
    </source>
</evidence>
<sequence length="326" mass="36090">YSTTPGGVKMALLPGGEFVMGDDDREDERPARKVYVSGFAIDICEVTQKDYVALMGRNTSKFAGPDRPVERLSWFAAIKYCNARSLREGLQPCYDLTTQKCDFTASGDRLPTEAELAARLGVHRSTTREGLRLLEESGLVQRRTGRRLYASAPRAEDLSTRASRALALQRVSFDELWQLLLALEPAAAAQAALAIQPEQIETLEDNLARTRVAVTEGSVLTTLDLEFHALIAEATGNATWQLAREPAAMLLFPANERMLPRLSQAGTRLIEAHEHIIAAFKKRDATLAADWMRRHINDFRRGYVLAGCDPDEPVHLSATQKGGARR</sequence>
<keyword evidence="2" id="KW-0238">DNA-binding</keyword>
<evidence type="ECO:0000256" key="3">
    <source>
        <dbReference type="ARBA" id="ARBA00023163"/>
    </source>
</evidence>
<accession>A0A0F9MEW6</accession>
<comment type="caution">
    <text evidence="5">The sequence shown here is derived from an EMBL/GenBank/DDBJ whole genome shotgun (WGS) entry which is preliminary data.</text>
</comment>
<evidence type="ECO:0000256" key="2">
    <source>
        <dbReference type="ARBA" id="ARBA00023125"/>
    </source>
</evidence>
<dbReference type="CDD" id="cd07377">
    <property type="entry name" value="WHTH_GntR"/>
    <property type="match status" value="1"/>
</dbReference>
<dbReference type="Gene3D" id="1.20.120.530">
    <property type="entry name" value="GntR ligand-binding domain-like"/>
    <property type="match status" value="1"/>
</dbReference>
<dbReference type="PANTHER" id="PTHR43537">
    <property type="entry name" value="TRANSCRIPTIONAL REGULATOR, GNTR FAMILY"/>
    <property type="match status" value="1"/>
</dbReference>
<dbReference type="Pfam" id="PF07729">
    <property type="entry name" value="FCD"/>
    <property type="match status" value="1"/>
</dbReference>
<dbReference type="AlphaFoldDB" id="A0A0F9MEW6"/>
<dbReference type="SUPFAM" id="SSF56436">
    <property type="entry name" value="C-type lectin-like"/>
    <property type="match status" value="1"/>
</dbReference>
<dbReference type="InterPro" id="IPR042095">
    <property type="entry name" value="SUMF_sf"/>
</dbReference>
<proteinExistence type="predicted"/>
<dbReference type="SMART" id="SM00345">
    <property type="entry name" value="HTH_GNTR"/>
    <property type="match status" value="1"/>
</dbReference>
<name>A0A0F9MEW6_9ZZZZ</name>
<reference evidence="5" key="1">
    <citation type="journal article" date="2015" name="Nature">
        <title>Complex archaea that bridge the gap between prokaryotes and eukaryotes.</title>
        <authorList>
            <person name="Spang A."/>
            <person name="Saw J.H."/>
            <person name="Jorgensen S.L."/>
            <person name="Zaremba-Niedzwiedzka K."/>
            <person name="Martijn J."/>
            <person name="Lind A.E."/>
            <person name="van Eijk R."/>
            <person name="Schleper C."/>
            <person name="Guy L."/>
            <person name="Ettema T.J."/>
        </authorList>
    </citation>
    <scope>NUCLEOTIDE SEQUENCE</scope>
</reference>
<dbReference type="Pfam" id="PF03781">
    <property type="entry name" value="FGE-sulfatase"/>
    <property type="match status" value="1"/>
</dbReference>
<dbReference type="SMART" id="SM00895">
    <property type="entry name" value="FCD"/>
    <property type="match status" value="1"/>
</dbReference>
<keyword evidence="3" id="KW-0804">Transcription</keyword>
<dbReference type="GO" id="GO:0003677">
    <property type="term" value="F:DNA binding"/>
    <property type="evidence" value="ECO:0007669"/>
    <property type="project" value="UniProtKB-KW"/>
</dbReference>
<feature type="non-terminal residue" evidence="5">
    <location>
        <position position="1"/>
    </location>
</feature>
<dbReference type="SUPFAM" id="SSF48008">
    <property type="entry name" value="GntR ligand-binding domain-like"/>
    <property type="match status" value="1"/>
</dbReference>
<dbReference type="InterPro" id="IPR011711">
    <property type="entry name" value="GntR_C"/>
</dbReference>
<keyword evidence="1" id="KW-0805">Transcription regulation</keyword>
<dbReference type="InterPro" id="IPR036390">
    <property type="entry name" value="WH_DNA-bd_sf"/>
</dbReference>
<dbReference type="InterPro" id="IPR000524">
    <property type="entry name" value="Tscrpt_reg_HTH_GntR"/>
</dbReference>
<dbReference type="EMBL" id="LAZR01005702">
    <property type="protein sequence ID" value="KKM97836.1"/>
    <property type="molecule type" value="Genomic_DNA"/>
</dbReference>
<dbReference type="PRINTS" id="PR00035">
    <property type="entry name" value="HTHGNTR"/>
</dbReference>